<feature type="transmembrane region" description="Helical" evidence="6">
    <location>
        <begin position="75"/>
        <end position="96"/>
    </location>
</feature>
<accession>A0A932VPN0</accession>
<dbReference type="InterPro" id="IPR051533">
    <property type="entry name" value="WaaL-like"/>
</dbReference>
<dbReference type="InterPro" id="IPR007016">
    <property type="entry name" value="O-antigen_ligase-rel_domated"/>
</dbReference>
<dbReference type="Gene3D" id="1.25.40.10">
    <property type="entry name" value="Tetratricopeptide repeat domain"/>
    <property type="match status" value="1"/>
</dbReference>
<comment type="subcellular location">
    <subcellularLocation>
        <location evidence="1">Membrane</location>
        <topology evidence="1">Multi-pass membrane protein</topology>
    </subcellularLocation>
</comment>
<dbReference type="GO" id="GO:0016874">
    <property type="term" value="F:ligase activity"/>
    <property type="evidence" value="ECO:0007669"/>
    <property type="project" value="UniProtKB-KW"/>
</dbReference>
<dbReference type="Pfam" id="PF13432">
    <property type="entry name" value="TPR_16"/>
    <property type="match status" value="1"/>
</dbReference>
<proteinExistence type="predicted"/>
<feature type="transmembrane region" description="Helical" evidence="6">
    <location>
        <begin position="108"/>
        <end position="125"/>
    </location>
</feature>
<dbReference type="SUPFAM" id="SSF48452">
    <property type="entry name" value="TPR-like"/>
    <property type="match status" value="1"/>
</dbReference>
<evidence type="ECO:0000256" key="5">
    <source>
        <dbReference type="PROSITE-ProRule" id="PRU00339"/>
    </source>
</evidence>
<feature type="transmembrane region" description="Helical" evidence="6">
    <location>
        <begin position="224"/>
        <end position="243"/>
    </location>
</feature>
<feature type="domain" description="O-antigen ligase-related" evidence="7">
    <location>
        <begin position="208"/>
        <end position="368"/>
    </location>
</feature>
<feature type="transmembrane region" description="Helical" evidence="6">
    <location>
        <begin position="255"/>
        <end position="274"/>
    </location>
</feature>
<feature type="transmembrane region" description="Helical" evidence="6">
    <location>
        <begin position="355"/>
        <end position="380"/>
    </location>
</feature>
<comment type="caution">
    <text evidence="8">The sequence shown here is derived from an EMBL/GenBank/DDBJ whole genome shotgun (WGS) entry which is preliminary data.</text>
</comment>
<dbReference type="Pfam" id="PF13181">
    <property type="entry name" value="TPR_8"/>
    <property type="match status" value="1"/>
</dbReference>
<feature type="transmembrane region" description="Helical" evidence="6">
    <location>
        <begin position="12"/>
        <end position="38"/>
    </location>
</feature>
<name>A0A932VPN0_9BACT</name>
<feature type="transmembrane region" description="Helical" evidence="6">
    <location>
        <begin position="416"/>
        <end position="435"/>
    </location>
</feature>
<dbReference type="GO" id="GO:0016020">
    <property type="term" value="C:membrane"/>
    <property type="evidence" value="ECO:0007669"/>
    <property type="project" value="UniProtKB-SubCell"/>
</dbReference>
<dbReference type="PROSITE" id="PS50005">
    <property type="entry name" value="TPR"/>
    <property type="match status" value="2"/>
</dbReference>
<dbReference type="EMBL" id="JACQCR010000041">
    <property type="protein sequence ID" value="MBI3631047.1"/>
    <property type="molecule type" value="Genomic_DNA"/>
</dbReference>
<dbReference type="PANTHER" id="PTHR37422:SF13">
    <property type="entry name" value="LIPOPOLYSACCHARIDE BIOSYNTHESIS PROTEIN PA4999-RELATED"/>
    <property type="match status" value="1"/>
</dbReference>
<keyword evidence="3 6" id="KW-1133">Transmembrane helix</keyword>
<organism evidence="8 9">
    <name type="scientific">Candidatus Sungiibacteriota bacterium</name>
    <dbReference type="NCBI Taxonomy" id="2750080"/>
    <lineage>
        <taxon>Bacteria</taxon>
        <taxon>Candidatus Sungiibacteriota</taxon>
    </lineage>
</organism>
<feature type="transmembrane region" description="Helical" evidence="6">
    <location>
        <begin position="132"/>
        <end position="155"/>
    </location>
</feature>
<feature type="repeat" description="TPR" evidence="5">
    <location>
        <begin position="595"/>
        <end position="628"/>
    </location>
</feature>
<keyword evidence="4 6" id="KW-0472">Membrane</keyword>
<sequence>MQQSHHSSERIIAWAAKAGLFALLVLPLYVSTSLLFPFITGKNFAFRIIVEFVAVLWATLMLLDPLYRPRLTRLVKLSTIFIFIVFLADLFGPNPYRSFFSNYERMEGFMMIFHAWLYFLMLTSLMKTSKDWMIFFHTTLAASILVAGGALLQKFGVRISQQGGFRVDSTIGNPAYLAAYLMFHVWLGLILLGRLWRMFWLRILYGAAIVFEIIIVYFTATRGAVIALMLGAVFVLAASVLDWRRVFPQALRRPRWASALLALVLIVPIVFWQMRNTSLIKISPVLPRFASISLRETTTQSRFSIWRMSLSGALERPILGWGQENYYLVFQKYFDPKLYAQEPWFDRSHNLILDWAVHTGFLGLAGYLSLIGASVWGIIAAMRRGRMNRWEGLLLVSLFLTYVLQDLFVFDNLNTYLLFFGFLAYVDFLTAPRPQKPAGQSRGVNRAGAYALGSALFLGVAGVGYVIHIKPMLEAKALIRALVAVQGRAPLDQIQGAFETALQYHTFGDTEVREQLGNTSRQVPDDARSTDAEKLRFMDFALRELGKEVDRQSPDIKHMIFLAAMMDRAARLNPAYLGSAESLMRRAIKLSPTKQILYFQLAQIYLEENKPNDAIETLRSALYLEPSYQQAAVDLAIVGGVAKRLDALTEAGTYLRLDALDEDVLARVATAYQQVNDIAGAEKVFRRLIQKNPGNARYHATLAALLNVLGKKEEARLQADEAARIDPGFRAEADEFVRHLSQ</sequence>
<evidence type="ECO:0000256" key="1">
    <source>
        <dbReference type="ARBA" id="ARBA00004141"/>
    </source>
</evidence>
<evidence type="ECO:0000313" key="9">
    <source>
        <dbReference type="Proteomes" id="UP000753196"/>
    </source>
</evidence>
<evidence type="ECO:0000256" key="3">
    <source>
        <dbReference type="ARBA" id="ARBA00022989"/>
    </source>
</evidence>
<dbReference type="SMART" id="SM00028">
    <property type="entry name" value="TPR"/>
    <property type="match status" value="3"/>
</dbReference>
<dbReference type="InterPro" id="IPR019734">
    <property type="entry name" value="TPR_rpt"/>
</dbReference>
<feature type="transmembrane region" description="Helical" evidence="6">
    <location>
        <begin position="44"/>
        <end position="63"/>
    </location>
</feature>
<feature type="transmembrane region" description="Helical" evidence="6">
    <location>
        <begin position="175"/>
        <end position="192"/>
    </location>
</feature>
<gene>
    <name evidence="8" type="ORF">HY221_01805</name>
</gene>
<protein>
    <submittedName>
        <fullName evidence="8">O-antigen ligase family protein</fullName>
    </submittedName>
</protein>
<dbReference type="AlphaFoldDB" id="A0A932VPN0"/>
<evidence type="ECO:0000256" key="6">
    <source>
        <dbReference type="SAM" id="Phobius"/>
    </source>
</evidence>
<keyword evidence="8" id="KW-0436">Ligase</keyword>
<feature type="repeat" description="TPR" evidence="5">
    <location>
        <begin position="662"/>
        <end position="695"/>
    </location>
</feature>
<feature type="transmembrane region" description="Helical" evidence="6">
    <location>
        <begin position="447"/>
        <end position="467"/>
    </location>
</feature>
<feature type="transmembrane region" description="Helical" evidence="6">
    <location>
        <begin position="392"/>
        <end position="410"/>
    </location>
</feature>
<dbReference type="PANTHER" id="PTHR37422">
    <property type="entry name" value="TEICHURONIC ACID BIOSYNTHESIS PROTEIN TUAE"/>
    <property type="match status" value="1"/>
</dbReference>
<evidence type="ECO:0000259" key="7">
    <source>
        <dbReference type="Pfam" id="PF04932"/>
    </source>
</evidence>
<dbReference type="Pfam" id="PF04932">
    <property type="entry name" value="Wzy_C"/>
    <property type="match status" value="1"/>
</dbReference>
<keyword evidence="2 6" id="KW-0812">Transmembrane</keyword>
<dbReference type="Proteomes" id="UP000753196">
    <property type="component" value="Unassembled WGS sequence"/>
</dbReference>
<keyword evidence="5" id="KW-0802">TPR repeat</keyword>
<evidence type="ECO:0000256" key="2">
    <source>
        <dbReference type="ARBA" id="ARBA00022692"/>
    </source>
</evidence>
<reference evidence="8" key="1">
    <citation type="submission" date="2020-07" db="EMBL/GenBank/DDBJ databases">
        <title>Huge and variable diversity of episymbiotic CPR bacteria and DPANN archaea in groundwater ecosystems.</title>
        <authorList>
            <person name="He C.Y."/>
            <person name="Keren R."/>
            <person name="Whittaker M."/>
            <person name="Farag I.F."/>
            <person name="Doudna J."/>
            <person name="Cate J.H.D."/>
            <person name="Banfield J.F."/>
        </authorList>
    </citation>
    <scope>NUCLEOTIDE SEQUENCE</scope>
    <source>
        <strain evidence="8">NC_groundwater_973_Pr1_S-0.2um_54_13</strain>
    </source>
</reference>
<evidence type="ECO:0000313" key="8">
    <source>
        <dbReference type="EMBL" id="MBI3631047.1"/>
    </source>
</evidence>
<dbReference type="InterPro" id="IPR011990">
    <property type="entry name" value="TPR-like_helical_dom_sf"/>
</dbReference>
<feature type="transmembrane region" description="Helical" evidence="6">
    <location>
        <begin position="199"/>
        <end position="218"/>
    </location>
</feature>
<evidence type="ECO:0000256" key="4">
    <source>
        <dbReference type="ARBA" id="ARBA00023136"/>
    </source>
</evidence>